<dbReference type="PROSITE" id="PS50043">
    <property type="entry name" value="HTH_LUXR_2"/>
    <property type="match status" value="1"/>
</dbReference>
<dbReference type="PRINTS" id="PR00038">
    <property type="entry name" value="HTHLUXR"/>
</dbReference>
<dbReference type="Gene3D" id="1.10.10.10">
    <property type="entry name" value="Winged helix-like DNA-binding domain superfamily/Winged helix DNA-binding domain"/>
    <property type="match status" value="1"/>
</dbReference>
<evidence type="ECO:0000313" key="3">
    <source>
        <dbReference type="EMBL" id="MFC4506189.1"/>
    </source>
</evidence>
<proteinExistence type="predicted"/>
<reference evidence="4" key="1">
    <citation type="journal article" date="2019" name="Int. J. Syst. Evol. Microbiol.">
        <title>The Global Catalogue of Microorganisms (GCM) 10K type strain sequencing project: providing services to taxonomists for standard genome sequencing and annotation.</title>
        <authorList>
            <consortium name="The Broad Institute Genomics Platform"/>
            <consortium name="The Broad Institute Genome Sequencing Center for Infectious Disease"/>
            <person name="Wu L."/>
            <person name="Ma J."/>
        </authorList>
    </citation>
    <scope>NUCLEOTIDE SEQUENCE [LARGE SCALE GENOMIC DNA]</scope>
    <source>
        <strain evidence="4">CGMCC 4.7177</strain>
    </source>
</reference>
<dbReference type="RefSeq" id="WP_381183859.1">
    <property type="nucleotide sequence ID" value="NZ_JBHSFK010000041.1"/>
</dbReference>
<dbReference type="EMBL" id="JBHSFK010000041">
    <property type="protein sequence ID" value="MFC4506189.1"/>
    <property type="molecule type" value="Genomic_DNA"/>
</dbReference>
<feature type="region of interest" description="Disordered" evidence="1">
    <location>
        <begin position="930"/>
        <end position="956"/>
    </location>
</feature>
<feature type="compositionally biased region" description="Low complexity" evidence="1">
    <location>
        <begin position="942"/>
        <end position="955"/>
    </location>
</feature>
<dbReference type="SMART" id="SM00421">
    <property type="entry name" value="HTH_LUXR"/>
    <property type="match status" value="1"/>
</dbReference>
<feature type="region of interest" description="Disordered" evidence="1">
    <location>
        <begin position="817"/>
        <end position="841"/>
    </location>
</feature>
<dbReference type="SUPFAM" id="SSF46894">
    <property type="entry name" value="C-terminal effector domain of the bipartite response regulators"/>
    <property type="match status" value="1"/>
</dbReference>
<gene>
    <name evidence="3" type="ORF">ACFPIH_43250</name>
</gene>
<comment type="caution">
    <text evidence="3">The sequence shown here is derived from an EMBL/GenBank/DDBJ whole genome shotgun (WGS) entry which is preliminary data.</text>
</comment>
<dbReference type="Pfam" id="PF13191">
    <property type="entry name" value="AAA_16"/>
    <property type="match status" value="1"/>
</dbReference>
<dbReference type="PROSITE" id="PS00622">
    <property type="entry name" value="HTH_LUXR_1"/>
    <property type="match status" value="1"/>
</dbReference>
<dbReference type="InterPro" id="IPR027417">
    <property type="entry name" value="P-loop_NTPase"/>
</dbReference>
<dbReference type="InterPro" id="IPR036388">
    <property type="entry name" value="WH-like_DNA-bd_sf"/>
</dbReference>
<accession>A0ABV9B2C5</accession>
<dbReference type="Proteomes" id="UP001595839">
    <property type="component" value="Unassembled WGS sequence"/>
</dbReference>
<feature type="region of interest" description="Disordered" evidence="1">
    <location>
        <begin position="600"/>
        <end position="619"/>
    </location>
</feature>
<dbReference type="InterPro" id="IPR016032">
    <property type="entry name" value="Sig_transdc_resp-reg_C-effctor"/>
</dbReference>
<dbReference type="SUPFAM" id="SSF52540">
    <property type="entry name" value="P-loop containing nucleoside triphosphate hydrolases"/>
    <property type="match status" value="1"/>
</dbReference>
<dbReference type="InterPro" id="IPR000792">
    <property type="entry name" value="Tscrpt_reg_LuxR_C"/>
</dbReference>
<dbReference type="Pfam" id="PF00196">
    <property type="entry name" value="GerE"/>
    <property type="match status" value="1"/>
</dbReference>
<sequence>MPPNPLPVAHSGPIGRDTEIAAIARVLRATTEPSTLLVTGGPGSGRTTVLEAARSAAVGDGVRVLRLPVPAAFEGRSTDGPPNPGDRDEEGAAVAAGPLADAVCGLLAKIRDTRLTARVNAVRRARSRLAEDRPAPHADPQASPAALAVLAALGEALTTAAQRSPLALIGDGMERLPPATVAALALLLRVFRPAGLPVVLAAGPPHAPGHPPTHREDSGSPLLAAVDQVLDLPPLHPRAVAELVERRLGRPVERELVEAVTHDLGTLAGNPQALLALLADLADSAALPEVDGRLGPPQARGAVTLPLPVTTHADALIRLSLTRLGLIRLTRQGHPHPGRTATEAAATLAHLTHRAELSLPDLHRLTATGTDTGTSHTGTSAQAMDTLFRSGVLTLDRDRGERIAFAVPALATALLTLPHPGHPSRTVPALHAAVVRPLADRLGPAAAGTGHPRLADHVTAAGQALEDATAIPLLLAAARKDTRADQPRALRAYTSALRRLPPDDPRTPDVLRRAAALGLARAAHAEVMELEQPLRAALETAPDTARHDRHSAEATASLHFTAQAWTLSALHEHTLPADPPGHRALTAELLAAASRYGIGPEAPPAPCPTATPARTSEAPLPTPAELRLLSAATGNRTPWNRARRALPPEALDGAAELRLRAAASYGDLAGGLRAVLGDRYRATGNSAAARHHAMVLAYHTGDWDAALSTARRIEARTRATHPVSTAGHPAVRALAAEIHCFRGDLARARSWLELIPDTIAHPLAARVRLTVRSWSGRPDEALEGAWRDVARARDEAGLAAGTERLLLRILRFTLDNGPHNGPNGRPHNGPNGGPGGGLDVDRPETRRVVRELTALHDETGSPLAYEALLLARGVVHRDTESARAAHTSASGRGDFPLALECSRVLADLDTDPKPWLADIARATARLGITGPARTPLSGTAHRSGMPGPRRPAGPGLSEQDVQLITMVGEGATNRQIAARLACSEKTVELRLTRLFQRTGRRSRVELTTAWLDGALMPRDEGEEERTDRRSRGRKP</sequence>
<evidence type="ECO:0000313" key="4">
    <source>
        <dbReference type="Proteomes" id="UP001595839"/>
    </source>
</evidence>
<protein>
    <submittedName>
        <fullName evidence="3">AAA family ATPase</fullName>
    </submittedName>
</protein>
<dbReference type="CDD" id="cd06170">
    <property type="entry name" value="LuxR_C_like"/>
    <property type="match status" value="1"/>
</dbReference>
<feature type="compositionally biased region" description="Low complexity" evidence="1">
    <location>
        <begin position="817"/>
        <end position="829"/>
    </location>
</feature>
<dbReference type="InterPro" id="IPR041664">
    <property type="entry name" value="AAA_16"/>
</dbReference>
<name>A0ABV9B2C5_9ACTN</name>
<evidence type="ECO:0000256" key="1">
    <source>
        <dbReference type="SAM" id="MobiDB-lite"/>
    </source>
</evidence>
<keyword evidence="4" id="KW-1185">Reference proteome</keyword>
<organism evidence="3 4">
    <name type="scientific">Streptomyces vulcanius</name>
    <dbReference type="NCBI Taxonomy" id="1441876"/>
    <lineage>
        <taxon>Bacteria</taxon>
        <taxon>Bacillati</taxon>
        <taxon>Actinomycetota</taxon>
        <taxon>Actinomycetes</taxon>
        <taxon>Kitasatosporales</taxon>
        <taxon>Streptomycetaceae</taxon>
        <taxon>Streptomyces</taxon>
    </lineage>
</organism>
<evidence type="ECO:0000259" key="2">
    <source>
        <dbReference type="PROSITE" id="PS50043"/>
    </source>
</evidence>
<feature type="region of interest" description="Disordered" evidence="1">
    <location>
        <begin position="72"/>
        <end position="91"/>
    </location>
</feature>
<feature type="domain" description="HTH luxR-type" evidence="2">
    <location>
        <begin position="949"/>
        <end position="1014"/>
    </location>
</feature>